<dbReference type="Gene3D" id="1.10.3860.10">
    <property type="entry name" value="Sodium:dicarboxylate symporter"/>
    <property type="match status" value="1"/>
</dbReference>
<keyword evidence="6 7" id="KW-0472">Membrane</keyword>
<keyword evidence="3" id="KW-1003">Cell membrane</keyword>
<dbReference type="GO" id="GO:0015293">
    <property type="term" value="F:symporter activity"/>
    <property type="evidence" value="ECO:0007669"/>
    <property type="project" value="UniProtKB-KW"/>
</dbReference>
<feature type="transmembrane region" description="Helical" evidence="7">
    <location>
        <begin position="182"/>
        <end position="204"/>
    </location>
</feature>
<dbReference type="Pfam" id="PF00375">
    <property type="entry name" value="SDF"/>
    <property type="match status" value="1"/>
</dbReference>
<feature type="transmembrane region" description="Helical" evidence="7">
    <location>
        <begin position="216"/>
        <end position="242"/>
    </location>
</feature>
<evidence type="ECO:0000313" key="9">
    <source>
        <dbReference type="Proteomes" id="UP000198356"/>
    </source>
</evidence>
<dbReference type="AlphaFoldDB" id="A0A239M9A5"/>
<evidence type="ECO:0000256" key="7">
    <source>
        <dbReference type="SAM" id="Phobius"/>
    </source>
</evidence>
<dbReference type="RefSeq" id="WP_089410135.1">
    <property type="nucleotide sequence ID" value="NZ_FZOU01000010.1"/>
</dbReference>
<dbReference type="Proteomes" id="UP000198356">
    <property type="component" value="Unassembled WGS sequence"/>
</dbReference>
<evidence type="ECO:0000256" key="3">
    <source>
        <dbReference type="ARBA" id="ARBA00022475"/>
    </source>
</evidence>
<evidence type="ECO:0000256" key="2">
    <source>
        <dbReference type="ARBA" id="ARBA00022448"/>
    </source>
</evidence>
<evidence type="ECO:0000256" key="4">
    <source>
        <dbReference type="ARBA" id="ARBA00022692"/>
    </source>
</evidence>
<feature type="transmembrane region" description="Helical" evidence="7">
    <location>
        <begin position="44"/>
        <end position="69"/>
    </location>
</feature>
<feature type="transmembrane region" description="Helical" evidence="7">
    <location>
        <begin position="137"/>
        <end position="161"/>
    </location>
</feature>
<gene>
    <name evidence="8" type="ORF">SAMN05421770_11054</name>
</gene>
<evidence type="ECO:0000256" key="5">
    <source>
        <dbReference type="ARBA" id="ARBA00022989"/>
    </source>
</evidence>
<dbReference type="OrthoDB" id="9768885at2"/>
<accession>A0A239M9A5</accession>
<sequence length="408" mass="41006">MGNSGSGAMVRVTCGLAAGLLAGWAVSAGHAAWLPALLEPVGTLFVSAIRVAVIPLVVCGLVAGVAASSGREALARISGRAAVAMLLVLIASALFGLAVAAPAFSHLETTVPLPAGDAPPAPPSVGRWFSELMPANVFKAAVDGALLPLIVVAIGFGLALARVAEERRAAVVRVFQGVADAALVWVAVVVRLAPIGVFALATLLTARLGAGALRAVAWYVGVYGVACMSFVLLVLTPCAVLLGRVPMLRFARAAAPSQAVALASRSSMAALPAAYEGALSLGLMEEVYSLYLPVAASLFRAGAPMAQVVGVVFLAKLYGVTLASSQYVTILVASVLTSLTVPGVPGGSILVMAPVLAAAGIPVSGIALLLGADTIPDTLRTLANVTGWLSVAALLPRASVTSTEQVRG</sequence>
<comment type="subcellular location">
    <subcellularLocation>
        <location evidence="1">Cell membrane</location>
        <topology evidence="1">Multi-pass membrane protein</topology>
    </subcellularLocation>
</comment>
<keyword evidence="5 7" id="KW-1133">Transmembrane helix</keyword>
<dbReference type="InterPro" id="IPR001991">
    <property type="entry name" value="Na-dicarboxylate_symporter"/>
</dbReference>
<proteinExistence type="predicted"/>
<dbReference type="InterPro" id="IPR036458">
    <property type="entry name" value="Na:dicarbo_symporter_sf"/>
</dbReference>
<keyword evidence="9" id="KW-1185">Reference proteome</keyword>
<organism evidence="8 9">
    <name type="scientific">Granulicella rosea</name>
    <dbReference type="NCBI Taxonomy" id="474952"/>
    <lineage>
        <taxon>Bacteria</taxon>
        <taxon>Pseudomonadati</taxon>
        <taxon>Acidobacteriota</taxon>
        <taxon>Terriglobia</taxon>
        <taxon>Terriglobales</taxon>
        <taxon>Acidobacteriaceae</taxon>
        <taxon>Granulicella</taxon>
    </lineage>
</organism>
<dbReference type="PANTHER" id="PTHR42865">
    <property type="entry name" value="PROTON/GLUTAMATE-ASPARTATE SYMPORTER"/>
    <property type="match status" value="1"/>
</dbReference>
<dbReference type="PANTHER" id="PTHR42865:SF7">
    <property type="entry name" value="PROTON_GLUTAMATE-ASPARTATE SYMPORTER"/>
    <property type="match status" value="1"/>
</dbReference>
<keyword evidence="4 7" id="KW-0812">Transmembrane</keyword>
<evidence type="ECO:0000313" key="8">
    <source>
        <dbReference type="EMBL" id="SNT38419.1"/>
    </source>
</evidence>
<reference evidence="8 9" key="1">
    <citation type="submission" date="2017-06" db="EMBL/GenBank/DDBJ databases">
        <authorList>
            <person name="Kim H.J."/>
            <person name="Triplett B.A."/>
        </authorList>
    </citation>
    <scope>NUCLEOTIDE SEQUENCE [LARGE SCALE GENOMIC DNA]</scope>
    <source>
        <strain evidence="8 9">DSM 18704</strain>
    </source>
</reference>
<dbReference type="EMBL" id="FZOU01000010">
    <property type="protein sequence ID" value="SNT38419.1"/>
    <property type="molecule type" value="Genomic_DNA"/>
</dbReference>
<evidence type="ECO:0000256" key="6">
    <source>
        <dbReference type="ARBA" id="ARBA00023136"/>
    </source>
</evidence>
<feature type="transmembrane region" description="Helical" evidence="7">
    <location>
        <begin position="81"/>
        <end position="104"/>
    </location>
</feature>
<dbReference type="PRINTS" id="PR00173">
    <property type="entry name" value="EDTRNSPORT"/>
</dbReference>
<keyword evidence="2" id="KW-0813">Transport</keyword>
<name>A0A239M9A5_9BACT</name>
<feature type="transmembrane region" description="Helical" evidence="7">
    <location>
        <begin position="350"/>
        <end position="370"/>
    </location>
</feature>
<dbReference type="GO" id="GO:0005886">
    <property type="term" value="C:plasma membrane"/>
    <property type="evidence" value="ECO:0007669"/>
    <property type="project" value="UniProtKB-SubCell"/>
</dbReference>
<protein>
    <submittedName>
        <fullName evidence="8">Na+/H+-dicarboxylate symporter</fullName>
    </submittedName>
</protein>
<evidence type="ECO:0000256" key="1">
    <source>
        <dbReference type="ARBA" id="ARBA00004651"/>
    </source>
</evidence>
<dbReference type="SUPFAM" id="SSF118215">
    <property type="entry name" value="Proton glutamate symport protein"/>
    <property type="match status" value="1"/>
</dbReference>